<dbReference type="SMART" id="SM00387">
    <property type="entry name" value="HATPase_c"/>
    <property type="match status" value="1"/>
</dbReference>
<keyword evidence="4" id="KW-1003">Cell membrane</keyword>
<dbReference type="EMBL" id="JBHSWE010000002">
    <property type="protein sequence ID" value="MFC6674146.1"/>
    <property type="molecule type" value="Genomic_DNA"/>
</dbReference>
<dbReference type="InterPro" id="IPR036097">
    <property type="entry name" value="HisK_dim/P_sf"/>
</dbReference>
<dbReference type="InterPro" id="IPR013656">
    <property type="entry name" value="PAS_4"/>
</dbReference>
<dbReference type="PROSITE" id="PS50113">
    <property type="entry name" value="PAC"/>
    <property type="match status" value="3"/>
</dbReference>
<feature type="coiled-coil region" evidence="14">
    <location>
        <begin position="874"/>
        <end position="933"/>
    </location>
</feature>
<keyword evidence="6 15" id="KW-0812">Transmembrane</keyword>
<evidence type="ECO:0000256" key="8">
    <source>
        <dbReference type="ARBA" id="ARBA00022840"/>
    </source>
</evidence>
<feature type="domain" description="Response regulatory" evidence="17">
    <location>
        <begin position="1329"/>
        <end position="1446"/>
    </location>
</feature>
<dbReference type="Pfam" id="PF01627">
    <property type="entry name" value="Hpt"/>
    <property type="match status" value="1"/>
</dbReference>
<evidence type="ECO:0000256" key="4">
    <source>
        <dbReference type="ARBA" id="ARBA00022475"/>
    </source>
</evidence>
<dbReference type="CDD" id="cd00088">
    <property type="entry name" value="HPT"/>
    <property type="match status" value="1"/>
</dbReference>
<dbReference type="InterPro" id="IPR011006">
    <property type="entry name" value="CheY-like_superfamily"/>
</dbReference>
<keyword evidence="5 13" id="KW-0597">Phosphoprotein</keyword>
<dbReference type="Gene3D" id="1.20.120.160">
    <property type="entry name" value="HPT domain"/>
    <property type="match status" value="1"/>
</dbReference>
<dbReference type="InterPro" id="IPR008207">
    <property type="entry name" value="Sig_transdc_His_kin_Hpt_dom"/>
</dbReference>
<dbReference type="InterPro" id="IPR004358">
    <property type="entry name" value="Sig_transdc_His_kin-like_C"/>
</dbReference>
<dbReference type="CDD" id="cd17546">
    <property type="entry name" value="REC_hyHK_CKI1_RcsC-like"/>
    <property type="match status" value="1"/>
</dbReference>
<dbReference type="InterPro" id="IPR001610">
    <property type="entry name" value="PAC"/>
</dbReference>
<evidence type="ECO:0000259" key="20">
    <source>
        <dbReference type="PROSITE" id="PS50894"/>
    </source>
</evidence>
<dbReference type="InterPro" id="IPR035965">
    <property type="entry name" value="PAS-like_dom_sf"/>
</dbReference>
<dbReference type="SUPFAM" id="SSF47384">
    <property type="entry name" value="Homodimeric domain of signal transducing histidine kinase"/>
    <property type="match status" value="1"/>
</dbReference>
<dbReference type="Pfam" id="PF08448">
    <property type="entry name" value="PAS_4"/>
    <property type="match status" value="1"/>
</dbReference>
<evidence type="ECO:0000259" key="17">
    <source>
        <dbReference type="PROSITE" id="PS50110"/>
    </source>
</evidence>
<gene>
    <name evidence="21" type="ORF">ACFQDL_31615</name>
</gene>
<dbReference type="InterPro" id="IPR000700">
    <property type="entry name" value="PAS-assoc_C"/>
</dbReference>
<evidence type="ECO:0000259" key="19">
    <source>
        <dbReference type="PROSITE" id="PS50113"/>
    </source>
</evidence>
<keyword evidence="8" id="KW-0067">ATP-binding</keyword>
<evidence type="ECO:0000256" key="3">
    <source>
        <dbReference type="ARBA" id="ARBA00012438"/>
    </source>
</evidence>
<comment type="catalytic activity">
    <reaction evidence="1">
        <text>ATP + protein L-histidine = ADP + protein N-phospho-L-histidine.</text>
        <dbReference type="EC" id="2.7.13.3"/>
    </reaction>
</comment>
<accession>A0ABW2A9C2</accession>
<feature type="domain" description="PAS" evidence="18">
    <location>
        <begin position="631"/>
        <end position="700"/>
    </location>
</feature>
<dbReference type="PRINTS" id="PR00344">
    <property type="entry name" value="BCTRLSENSOR"/>
</dbReference>
<dbReference type="CDD" id="cd00082">
    <property type="entry name" value="HisKA"/>
    <property type="match status" value="1"/>
</dbReference>
<dbReference type="InterPro" id="IPR013767">
    <property type="entry name" value="PAS_fold"/>
</dbReference>
<dbReference type="SMART" id="SM00388">
    <property type="entry name" value="HisKA"/>
    <property type="match status" value="1"/>
</dbReference>
<dbReference type="NCBIfam" id="TIGR00229">
    <property type="entry name" value="sensory_box"/>
    <property type="match status" value="3"/>
</dbReference>
<feature type="transmembrane region" description="Helical" evidence="15">
    <location>
        <begin position="112"/>
        <end position="136"/>
    </location>
</feature>
<feature type="domain" description="PAC" evidence="19">
    <location>
        <begin position="585"/>
        <end position="637"/>
    </location>
</feature>
<dbReference type="InterPro" id="IPR036641">
    <property type="entry name" value="HPT_dom_sf"/>
</dbReference>
<evidence type="ECO:0000256" key="11">
    <source>
        <dbReference type="ARBA" id="ARBA00023136"/>
    </source>
</evidence>
<dbReference type="PROSITE" id="PS50109">
    <property type="entry name" value="HIS_KIN"/>
    <property type="match status" value="1"/>
</dbReference>
<dbReference type="PROSITE" id="PS50110">
    <property type="entry name" value="RESPONSE_REGULATORY"/>
    <property type="match status" value="1"/>
</dbReference>
<feature type="transmembrane region" description="Helical" evidence="15">
    <location>
        <begin position="148"/>
        <end position="167"/>
    </location>
</feature>
<evidence type="ECO:0000256" key="15">
    <source>
        <dbReference type="SAM" id="Phobius"/>
    </source>
</evidence>
<feature type="domain" description="Histidine kinase" evidence="16">
    <location>
        <begin position="940"/>
        <end position="1164"/>
    </location>
</feature>
<sequence>MVALYSRLGWLMPLAVCLLGLLTLTDYLFDWTGWLSERPVVEIEWLAAAVSEPMSPYSAVALICLGTALTGLSCPKLRGLVNPLAALALILSLLSVLDYLGSQPTALSVGGLAPMALATAFSFLLLASATLLVSLNSSGTPKSGQRRIEVKVLAGFIGIFLLLAGGGKYTYFFGESFARVAQNIAWMQQFRVELQAFDAILSEIETIERNREVQPDTESPGARLRLRQELTVQIQSLRRLVTDDARLVELVSELEPLLPWRTMSLSPMSGITGDGAYPKTSASSKSTNQTDMVRELRKKTGYLDDVARLRLVQYEAGAASFQKLSLILLIVTLVGAAIFSIMLFRGIRMVMMERADAEQSLANSEQYVRAIIESSPDALTVLSLEGLVEESFANGRTGRRFFEHNATERSSWLDKYWQGEHRTAAESALDEARVGSTGQFEGLFVAPDGARSWWEVIVRPILDTEGKPARLLCVSRDVTERHHDQEQIRQLNANLAVRIEERTEELQRQVALNRLVLDNLAEGVVACGPGGQLTLLNKTARSWHDIKMFPPERDPRVDLYDADGVTPLALDQTPLMRALAGEQLQNVEINIVAEGKPRRIVLVSGGPLFDTLGHAQGAVITLHDMTEVHRIARRFSDLFEFAPDAIFITNASGRIVELNRQAELLFGWRRNELCGQTVEALIPEASRRTHQSVREQYVSKPYPRLMGGDNGDSLLGLRKDGTTFPIDISLSPMQSYDDTLILAFVRDASQRLHSERVMHESTAMLNAIDDAAFIFDPDSLRFSYVNEGAQRMLGYRQDEWARMTPIDILPGADETAFRSKLAPLRDEQVSHLRFTTQYRRRDGHALVVEVNVQYLQMKSGSTRFITLARDVTEREHAVQQLKQASEKLTEANLAIERERERLADRVAERTAELQEANQALALAKTEAEQANRAKSAFLATMSHEIRTPMNGVIGMVEVLSRSELKGQQRDAVSTIRESAFSLLRIIDDILDFSKIEAGQLHIEQLHVSIAELFEGVISSFAADAASKHVDLALYVDPAMPPVLRTDPIRLRQILVNLIGNAIKFSSGREHIRGRVRVSTEVCAGADTMLHFRVQDNGIGMTPETINNLFKYFSQGEVSTTRRFGGSGLGLAICKRLLDMMKGRIHVESTPGSGACFTVMLPVEAQPSLDTDRQDDIDELLGTSILLVVDDGLDGDIVRAYLEQAGARLTITRDRRQAIRLLQEGVEPAAVVHCTGHECVNADQIQQLFTSYPDLSQLLITRHPYRPEQDERRAIVYLGAVPLVRRSFIRSLAVLLGKASPEAQNIDEEENWPSVQEPASIMEARTRGQLILIAEDDSINQKVILKQLELLGYTGELAHNGREALTMWRNGQYGLVLTDLHMPEMDGYQLAEAIRREEDETEHVPILALTANALRGEEVRAHRAGMDAYLTKPIQLTALNAALRQWLPTVDDVRVLSLNRDAWAKAVDLSLLTDLVGDDPAMMRELLADYRLSAQQLSVTLKEALEQQDMAQVAATAHKLKSSSRSVGAVTLGDICAELENACRSHDQQAMKDCAAEFATAMAAVDAYIGDWQTG</sequence>
<dbReference type="Gene3D" id="3.40.50.2300">
    <property type="match status" value="1"/>
</dbReference>
<dbReference type="InterPro" id="IPR036890">
    <property type="entry name" value="HATPase_C_sf"/>
</dbReference>
<evidence type="ECO:0000256" key="7">
    <source>
        <dbReference type="ARBA" id="ARBA00022741"/>
    </source>
</evidence>
<dbReference type="CDD" id="cd00130">
    <property type="entry name" value="PAS"/>
    <property type="match status" value="2"/>
</dbReference>
<dbReference type="InterPro" id="IPR000014">
    <property type="entry name" value="PAS"/>
</dbReference>
<keyword evidence="11 15" id="KW-0472">Membrane</keyword>
<dbReference type="Pfam" id="PF02518">
    <property type="entry name" value="HATPase_c"/>
    <property type="match status" value="1"/>
</dbReference>
<keyword evidence="7" id="KW-0547">Nucleotide-binding</keyword>
<dbReference type="SUPFAM" id="SSF52172">
    <property type="entry name" value="CheY-like"/>
    <property type="match status" value="1"/>
</dbReference>
<dbReference type="EC" id="2.7.13.3" evidence="3"/>
<evidence type="ECO:0000256" key="2">
    <source>
        <dbReference type="ARBA" id="ARBA00004651"/>
    </source>
</evidence>
<keyword evidence="22" id="KW-1185">Reference proteome</keyword>
<dbReference type="Gene3D" id="1.10.287.130">
    <property type="match status" value="1"/>
</dbReference>
<feature type="transmembrane region" description="Helical" evidence="15">
    <location>
        <begin position="80"/>
        <end position="100"/>
    </location>
</feature>
<dbReference type="Gene3D" id="3.30.565.10">
    <property type="entry name" value="Histidine kinase-like ATPase, C-terminal domain"/>
    <property type="match status" value="1"/>
</dbReference>
<dbReference type="PANTHER" id="PTHR45339">
    <property type="entry name" value="HYBRID SIGNAL TRANSDUCTION HISTIDINE KINASE J"/>
    <property type="match status" value="1"/>
</dbReference>
<feature type="domain" description="PAS" evidence="18">
    <location>
        <begin position="764"/>
        <end position="799"/>
    </location>
</feature>
<feature type="modified residue" description="4-aspartylphosphate" evidence="13">
    <location>
        <position position="1378"/>
    </location>
</feature>
<organism evidence="21 22">
    <name type="scientific">Marinobacterium aestuariivivens</name>
    <dbReference type="NCBI Taxonomy" id="1698799"/>
    <lineage>
        <taxon>Bacteria</taxon>
        <taxon>Pseudomonadati</taxon>
        <taxon>Pseudomonadota</taxon>
        <taxon>Gammaproteobacteria</taxon>
        <taxon>Oceanospirillales</taxon>
        <taxon>Oceanospirillaceae</taxon>
        <taxon>Marinobacterium</taxon>
    </lineage>
</organism>
<dbReference type="SMART" id="SM00086">
    <property type="entry name" value="PAC"/>
    <property type="match status" value="4"/>
</dbReference>
<dbReference type="SMART" id="SM00091">
    <property type="entry name" value="PAS"/>
    <property type="match status" value="2"/>
</dbReference>
<comment type="subcellular location">
    <subcellularLocation>
        <location evidence="2">Cell membrane</location>
        <topology evidence="2">Multi-pass membrane protein</topology>
    </subcellularLocation>
</comment>
<dbReference type="PANTHER" id="PTHR45339:SF1">
    <property type="entry name" value="HYBRID SIGNAL TRANSDUCTION HISTIDINE KINASE J"/>
    <property type="match status" value="1"/>
</dbReference>
<dbReference type="SUPFAM" id="SSF55874">
    <property type="entry name" value="ATPase domain of HSP90 chaperone/DNA topoisomerase II/histidine kinase"/>
    <property type="match status" value="1"/>
</dbReference>
<dbReference type="Pfam" id="PF00512">
    <property type="entry name" value="HisKA"/>
    <property type="match status" value="1"/>
</dbReference>
<evidence type="ECO:0000256" key="10">
    <source>
        <dbReference type="ARBA" id="ARBA00023012"/>
    </source>
</evidence>
<dbReference type="CDD" id="cd16922">
    <property type="entry name" value="HATPase_EvgS-ArcB-TorS-like"/>
    <property type="match status" value="1"/>
</dbReference>
<dbReference type="InterPro" id="IPR005467">
    <property type="entry name" value="His_kinase_dom"/>
</dbReference>
<dbReference type="Gene3D" id="3.30.450.20">
    <property type="entry name" value="PAS domain"/>
    <property type="match status" value="4"/>
</dbReference>
<evidence type="ECO:0000313" key="22">
    <source>
        <dbReference type="Proteomes" id="UP001596422"/>
    </source>
</evidence>
<protein>
    <recommendedName>
        <fullName evidence="3">histidine kinase</fullName>
        <ecNumber evidence="3">2.7.13.3</ecNumber>
    </recommendedName>
</protein>
<evidence type="ECO:0000256" key="5">
    <source>
        <dbReference type="ARBA" id="ARBA00022553"/>
    </source>
</evidence>
<dbReference type="PROSITE" id="PS50894">
    <property type="entry name" value="HPT"/>
    <property type="match status" value="1"/>
</dbReference>
<feature type="modified residue" description="Phosphohistidine" evidence="12">
    <location>
        <position position="1517"/>
    </location>
</feature>
<evidence type="ECO:0000256" key="13">
    <source>
        <dbReference type="PROSITE-ProRule" id="PRU00169"/>
    </source>
</evidence>
<keyword evidence="10" id="KW-0902">Two-component regulatory system</keyword>
<keyword evidence="9 15" id="KW-1133">Transmembrane helix</keyword>
<dbReference type="InterPro" id="IPR001789">
    <property type="entry name" value="Sig_transdc_resp-reg_receiver"/>
</dbReference>
<evidence type="ECO:0000313" key="21">
    <source>
        <dbReference type="EMBL" id="MFC6674146.1"/>
    </source>
</evidence>
<dbReference type="PROSITE" id="PS50112">
    <property type="entry name" value="PAS"/>
    <property type="match status" value="2"/>
</dbReference>
<dbReference type="Pfam" id="PF00989">
    <property type="entry name" value="PAS"/>
    <property type="match status" value="2"/>
</dbReference>
<dbReference type="SUPFAM" id="SSF47226">
    <property type="entry name" value="Histidine-containing phosphotransfer domain, HPT domain"/>
    <property type="match status" value="1"/>
</dbReference>
<dbReference type="InterPro" id="IPR003661">
    <property type="entry name" value="HisK_dim/P_dom"/>
</dbReference>
<reference evidence="22" key="1">
    <citation type="journal article" date="2019" name="Int. J. Syst. Evol. Microbiol.">
        <title>The Global Catalogue of Microorganisms (GCM) 10K type strain sequencing project: providing services to taxonomists for standard genome sequencing and annotation.</title>
        <authorList>
            <consortium name="The Broad Institute Genomics Platform"/>
            <consortium name="The Broad Institute Genome Sequencing Center for Infectious Disease"/>
            <person name="Wu L."/>
            <person name="Ma J."/>
        </authorList>
    </citation>
    <scope>NUCLEOTIDE SEQUENCE [LARGE SCALE GENOMIC DNA]</scope>
    <source>
        <strain evidence="22">NBRC 111756</strain>
    </source>
</reference>
<dbReference type="Pfam" id="PF00072">
    <property type="entry name" value="Response_reg"/>
    <property type="match status" value="1"/>
</dbReference>
<evidence type="ECO:0000256" key="1">
    <source>
        <dbReference type="ARBA" id="ARBA00000085"/>
    </source>
</evidence>
<evidence type="ECO:0000259" key="18">
    <source>
        <dbReference type="PROSITE" id="PS50112"/>
    </source>
</evidence>
<proteinExistence type="predicted"/>
<feature type="domain" description="PAC" evidence="19">
    <location>
        <begin position="832"/>
        <end position="883"/>
    </location>
</feature>
<evidence type="ECO:0000259" key="16">
    <source>
        <dbReference type="PROSITE" id="PS50109"/>
    </source>
</evidence>
<evidence type="ECO:0000256" key="6">
    <source>
        <dbReference type="ARBA" id="ARBA00022692"/>
    </source>
</evidence>
<dbReference type="RefSeq" id="WP_379913839.1">
    <property type="nucleotide sequence ID" value="NZ_JBHSWE010000002.1"/>
</dbReference>
<evidence type="ECO:0000256" key="12">
    <source>
        <dbReference type="PROSITE-ProRule" id="PRU00110"/>
    </source>
</evidence>
<dbReference type="SMART" id="SM00073">
    <property type="entry name" value="HPT"/>
    <property type="match status" value="1"/>
</dbReference>
<evidence type="ECO:0000256" key="9">
    <source>
        <dbReference type="ARBA" id="ARBA00022989"/>
    </source>
</evidence>
<evidence type="ECO:0000256" key="14">
    <source>
        <dbReference type="SAM" id="Coils"/>
    </source>
</evidence>
<feature type="transmembrane region" description="Helical" evidence="15">
    <location>
        <begin position="324"/>
        <end position="344"/>
    </location>
</feature>
<name>A0ABW2A9C2_9GAMM</name>
<dbReference type="SUPFAM" id="SSF55785">
    <property type="entry name" value="PYP-like sensor domain (PAS domain)"/>
    <property type="match status" value="4"/>
</dbReference>
<keyword evidence="14" id="KW-0175">Coiled coil</keyword>
<dbReference type="InterPro" id="IPR003594">
    <property type="entry name" value="HATPase_dom"/>
</dbReference>
<dbReference type="Proteomes" id="UP001596422">
    <property type="component" value="Unassembled WGS sequence"/>
</dbReference>
<dbReference type="SMART" id="SM00448">
    <property type="entry name" value="REC"/>
    <property type="match status" value="1"/>
</dbReference>
<feature type="domain" description="HPt" evidence="20">
    <location>
        <begin position="1478"/>
        <end position="1571"/>
    </location>
</feature>
<comment type="caution">
    <text evidence="21">The sequence shown here is derived from an EMBL/GenBank/DDBJ whole genome shotgun (WGS) entry which is preliminary data.</text>
</comment>
<feature type="domain" description="PAC" evidence="19">
    <location>
        <begin position="438"/>
        <end position="490"/>
    </location>
</feature>